<accession>A0A378I999</accession>
<feature type="transmembrane region" description="Helical" evidence="8">
    <location>
        <begin position="132"/>
        <end position="150"/>
    </location>
</feature>
<feature type="transmembrane region" description="Helical" evidence="8">
    <location>
        <begin position="202"/>
        <end position="222"/>
    </location>
</feature>
<feature type="transmembrane region" description="Helical" evidence="8">
    <location>
        <begin position="64"/>
        <end position="97"/>
    </location>
</feature>
<feature type="transmembrane region" description="Helical" evidence="8">
    <location>
        <begin position="109"/>
        <end position="126"/>
    </location>
</feature>
<keyword evidence="7 8" id="KW-0472">Membrane</keyword>
<keyword evidence="2" id="KW-1003">Cell membrane</keyword>
<keyword evidence="3" id="KW-0328">Glycosyltransferase</keyword>
<name>A0A378I999_9GAMM</name>
<dbReference type="Proteomes" id="UP000054735">
    <property type="component" value="Unassembled WGS sequence"/>
</dbReference>
<organism evidence="11 13">
    <name type="scientific">Legionella birminghamensis</name>
    <dbReference type="NCBI Taxonomy" id="28083"/>
    <lineage>
        <taxon>Bacteria</taxon>
        <taxon>Pseudomonadati</taxon>
        <taxon>Pseudomonadota</taxon>
        <taxon>Gammaproteobacteria</taxon>
        <taxon>Legionellales</taxon>
        <taxon>Legionellaceae</taxon>
        <taxon>Legionella</taxon>
    </lineage>
</organism>
<dbReference type="GO" id="GO:0005886">
    <property type="term" value="C:plasma membrane"/>
    <property type="evidence" value="ECO:0007669"/>
    <property type="project" value="UniProtKB-SubCell"/>
</dbReference>
<dbReference type="PANTHER" id="PTHR33908:SF11">
    <property type="entry name" value="MEMBRANE PROTEIN"/>
    <property type="match status" value="1"/>
</dbReference>
<evidence type="ECO:0000259" key="9">
    <source>
        <dbReference type="Pfam" id="PF13231"/>
    </source>
</evidence>
<dbReference type="Pfam" id="PF13231">
    <property type="entry name" value="PMT_2"/>
    <property type="match status" value="1"/>
</dbReference>
<evidence type="ECO:0000256" key="2">
    <source>
        <dbReference type="ARBA" id="ARBA00022475"/>
    </source>
</evidence>
<dbReference type="GO" id="GO:0016763">
    <property type="term" value="F:pentosyltransferase activity"/>
    <property type="evidence" value="ECO:0007669"/>
    <property type="project" value="TreeGrafter"/>
</dbReference>
<feature type="transmembrane region" description="Helical" evidence="8">
    <location>
        <begin position="243"/>
        <end position="268"/>
    </location>
</feature>
<dbReference type="AlphaFoldDB" id="A0A378I999"/>
<evidence type="ECO:0000256" key="4">
    <source>
        <dbReference type="ARBA" id="ARBA00022679"/>
    </source>
</evidence>
<comment type="subcellular location">
    <subcellularLocation>
        <location evidence="1">Cell membrane</location>
        <topology evidence="1">Multi-pass membrane protein</topology>
    </subcellularLocation>
</comment>
<evidence type="ECO:0000313" key="10">
    <source>
        <dbReference type="EMBL" id="KTC67981.1"/>
    </source>
</evidence>
<feature type="transmembrane region" description="Helical" evidence="8">
    <location>
        <begin position="12"/>
        <end position="34"/>
    </location>
</feature>
<evidence type="ECO:0000256" key="5">
    <source>
        <dbReference type="ARBA" id="ARBA00022692"/>
    </source>
</evidence>
<evidence type="ECO:0000256" key="3">
    <source>
        <dbReference type="ARBA" id="ARBA00022676"/>
    </source>
</evidence>
<keyword evidence="6 8" id="KW-1133">Transmembrane helix</keyword>
<sequence>MDMNQPSHPRETRPAAIAAIFGFCLLIIFVRLFLRGSLLEIDEAEQIVLAQHFSWGYLNQPPLYNWLQCAVFCLLGANVSSLIALKACLLFACLFYYYQICKIHCHDSLIASCAMLSWAFIPAIGLDLLKDNTHSVLALLMACITWYFIFKPRSLFSFRDYCVLGLIIGCGLLSKYNYLLFLFPLCLTLFSFQETRYRIKPFYLLLSFTIGLIIASPYLLWLKHYAAIGLHASYKLVPQHKSITQGLLQLIKGILLFILPVTLLSQIFFPNHFSFKPKRLISRILNVYLVYAVSSLIILVLVCGIKDFETRWLIPILFIIPLVFLSQVKEINFNPRRFYVYIGCCLFLQSFFLSALVYRAHFGNQRNMHFPFTELTDALSHTEIPFNYILSDSFWLLGNLHAKTHTEFRFIDTLTPFNYPKGHLFLTWMGADTPPWVSVLFPNQKVITHPVYSTATQKVIGGWAEYNGPLPFIAHHSATIKNSQASLALVQT</sequence>
<evidence type="ECO:0000313" key="12">
    <source>
        <dbReference type="Proteomes" id="UP000054735"/>
    </source>
</evidence>
<dbReference type="InterPro" id="IPR050297">
    <property type="entry name" value="LipidA_mod_glycosyltrf_83"/>
</dbReference>
<dbReference type="EMBL" id="LNXT01000048">
    <property type="protein sequence ID" value="KTC67981.1"/>
    <property type="molecule type" value="Genomic_DNA"/>
</dbReference>
<feature type="transmembrane region" description="Helical" evidence="8">
    <location>
        <begin position="288"/>
        <end position="305"/>
    </location>
</feature>
<dbReference type="Proteomes" id="UP000255066">
    <property type="component" value="Unassembled WGS sequence"/>
</dbReference>
<keyword evidence="12" id="KW-1185">Reference proteome</keyword>
<feature type="transmembrane region" description="Helical" evidence="8">
    <location>
        <begin position="340"/>
        <end position="358"/>
    </location>
</feature>
<protein>
    <submittedName>
        <fullName evidence="11">Dolichol monophosphate mannose synthase</fullName>
    </submittedName>
</protein>
<feature type="transmembrane region" description="Helical" evidence="8">
    <location>
        <begin position="162"/>
        <end position="190"/>
    </location>
</feature>
<proteinExistence type="predicted"/>
<evidence type="ECO:0000313" key="13">
    <source>
        <dbReference type="Proteomes" id="UP000255066"/>
    </source>
</evidence>
<dbReference type="GO" id="GO:0009103">
    <property type="term" value="P:lipopolysaccharide biosynthetic process"/>
    <property type="evidence" value="ECO:0007669"/>
    <property type="project" value="UniProtKB-ARBA"/>
</dbReference>
<dbReference type="OrthoDB" id="9153955at2"/>
<dbReference type="EMBL" id="UGNW01000001">
    <property type="protein sequence ID" value="STX31310.1"/>
    <property type="molecule type" value="Genomic_DNA"/>
</dbReference>
<dbReference type="PANTHER" id="PTHR33908">
    <property type="entry name" value="MANNOSYLTRANSFERASE YKCB-RELATED"/>
    <property type="match status" value="1"/>
</dbReference>
<keyword evidence="5 8" id="KW-0812">Transmembrane</keyword>
<reference evidence="11 13" key="2">
    <citation type="submission" date="2018-06" db="EMBL/GenBank/DDBJ databases">
        <authorList>
            <consortium name="Pathogen Informatics"/>
            <person name="Doyle S."/>
        </authorList>
    </citation>
    <scope>NUCLEOTIDE SEQUENCE [LARGE SCALE GENOMIC DNA]</scope>
    <source>
        <strain evidence="11 13">NCTC12437</strain>
    </source>
</reference>
<evidence type="ECO:0000256" key="7">
    <source>
        <dbReference type="ARBA" id="ARBA00023136"/>
    </source>
</evidence>
<evidence type="ECO:0000256" key="1">
    <source>
        <dbReference type="ARBA" id="ARBA00004651"/>
    </source>
</evidence>
<reference evidence="10 12" key="1">
    <citation type="submission" date="2015-11" db="EMBL/GenBank/DDBJ databases">
        <title>Genomic analysis of 38 Legionella species identifies large and diverse effector repertoires.</title>
        <authorList>
            <person name="Burstein D."/>
            <person name="Amaro F."/>
            <person name="Zusman T."/>
            <person name="Lifshitz Z."/>
            <person name="Cohen O."/>
            <person name="Gilbert J.A."/>
            <person name="Pupko T."/>
            <person name="Shuman H.A."/>
            <person name="Segal G."/>
        </authorList>
    </citation>
    <scope>NUCLEOTIDE SEQUENCE [LARGE SCALE GENOMIC DNA]</scope>
    <source>
        <strain evidence="10 12">CDC#1407-AL-14</strain>
    </source>
</reference>
<feature type="transmembrane region" description="Helical" evidence="8">
    <location>
        <begin position="312"/>
        <end position="328"/>
    </location>
</feature>
<keyword evidence="4" id="KW-0808">Transferase</keyword>
<evidence type="ECO:0000313" key="11">
    <source>
        <dbReference type="EMBL" id="STX31310.1"/>
    </source>
</evidence>
<dbReference type="InterPro" id="IPR038731">
    <property type="entry name" value="RgtA/B/C-like"/>
</dbReference>
<feature type="domain" description="Glycosyltransferase RgtA/B/C/D-like" evidence="9">
    <location>
        <begin position="60"/>
        <end position="221"/>
    </location>
</feature>
<evidence type="ECO:0000256" key="6">
    <source>
        <dbReference type="ARBA" id="ARBA00022989"/>
    </source>
</evidence>
<dbReference type="STRING" id="28083.Lbir_2583"/>
<evidence type="ECO:0000256" key="8">
    <source>
        <dbReference type="SAM" id="Phobius"/>
    </source>
</evidence>
<gene>
    <name evidence="10" type="ORF">Lbir_2583</name>
    <name evidence="11" type="ORF">NCTC12437_01082</name>
</gene>